<reference evidence="2" key="1">
    <citation type="submission" date="2014-05" db="EMBL/GenBank/DDBJ databases">
        <authorList>
            <person name="Chronopoulou M."/>
        </authorList>
    </citation>
    <scope>NUCLEOTIDE SEQUENCE</scope>
    <source>
        <tissue evidence="2">Whole organism</tissue>
    </source>
</reference>
<proteinExistence type="predicted"/>
<feature type="chain" id="PRO_5005488503" evidence="1">
    <location>
        <begin position="25"/>
        <end position="83"/>
    </location>
</feature>
<sequence length="83" mass="10165">FYIKYLLTLLPLFYLATFYLKRNCKEKKESKSVGSNPILLNFEIITHLIVENCFVSCRFFYFIQEKFVKITNQYYKLIQYRII</sequence>
<evidence type="ECO:0000313" key="2">
    <source>
        <dbReference type="EMBL" id="CDW35233.1"/>
    </source>
</evidence>
<feature type="non-terminal residue" evidence="2">
    <location>
        <position position="1"/>
    </location>
</feature>
<accession>A0A0K2UAG6</accession>
<dbReference type="EMBL" id="HACA01017872">
    <property type="protein sequence ID" value="CDW35233.1"/>
    <property type="molecule type" value="Transcribed_RNA"/>
</dbReference>
<evidence type="ECO:0000256" key="1">
    <source>
        <dbReference type="SAM" id="SignalP"/>
    </source>
</evidence>
<protein>
    <submittedName>
        <fullName evidence="2">Uncharacterized protein</fullName>
    </submittedName>
</protein>
<keyword evidence="1" id="KW-0732">Signal</keyword>
<dbReference type="AlphaFoldDB" id="A0A0K2UAG6"/>
<organism evidence="2">
    <name type="scientific">Lepeophtheirus salmonis</name>
    <name type="common">Salmon louse</name>
    <name type="synonym">Caligus salmonis</name>
    <dbReference type="NCBI Taxonomy" id="72036"/>
    <lineage>
        <taxon>Eukaryota</taxon>
        <taxon>Metazoa</taxon>
        <taxon>Ecdysozoa</taxon>
        <taxon>Arthropoda</taxon>
        <taxon>Crustacea</taxon>
        <taxon>Multicrustacea</taxon>
        <taxon>Hexanauplia</taxon>
        <taxon>Copepoda</taxon>
        <taxon>Siphonostomatoida</taxon>
        <taxon>Caligidae</taxon>
        <taxon>Lepeophtheirus</taxon>
    </lineage>
</organism>
<feature type="signal peptide" evidence="1">
    <location>
        <begin position="1"/>
        <end position="24"/>
    </location>
</feature>
<name>A0A0K2UAG6_LEPSM</name>